<dbReference type="PANTHER" id="PTHR30036">
    <property type="entry name" value="D-XYLOSE-BINDING PERIPLASMIC PROTEIN"/>
    <property type="match status" value="1"/>
</dbReference>
<comment type="subcellular location">
    <subcellularLocation>
        <location evidence="1">Cell envelope</location>
    </subcellularLocation>
</comment>
<gene>
    <name evidence="5" type="ORF">CSTERLE_12800</name>
</gene>
<dbReference type="InterPro" id="IPR025997">
    <property type="entry name" value="SBP_2_dom"/>
</dbReference>
<evidence type="ECO:0000256" key="3">
    <source>
        <dbReference type="SAM" id="SignalP"/>
    </source>
</evidence>
<feature type="domain" description="Periplasmic binding protein" evidence="4">
    <location>
        <begin position="39"/>
        <end position="315"/>
    </location>
</feature>
<dbReference type="InterPro" id="IPR049784">
    <property type="entry name" value="ChvE-like"/>
</dbReference>
<organism evidence="5 6">
    <name type="scientific">Thermoclostridium stercorarium subsp. leptospartum DSM 9219</name>
    <dbReference type="NCBI Taxonomy" id="1346611"/>
    <lineage>
        <taxon>Bacteria</taxon>
        <taxon>Bacillati</taxon>
        <taxon>Bacillota</taxon>
        <taxon>Clostridia</taxon>
        <taxon>Eubacteriales</taxon>
        <taxon>Oscillospiraceae</taxon>
        <taxon>Thermoclostridium</taxon>
    </lineage>
</organism>
<evidence type="ECO:0000256" key="1">
    <source>
        <dbReference type="ARBA" id="ARBA00004196"/>
    </source>
</evidence>
<evidence type="ECO:0000313" key="5">
    <source>
        <dbReference type="EMBL" id="ANX02383.1"/>
    </source>
</evidence>
<dbReference type="Proteomes" id="UP000092931">
    <property type="component" value="Chromosome"/>
</dbReference>
<sequence>MKSLKKLFACLLSLLLILSLSACNTSPAGKTQTTKKAYIGISLPTQSSERWIKDGGTMKEILEKRGYTVDLQFAEDDIPTQKAQIENMIMKGAKVLVIAPIDGSTLSETLDQAGKDGVKIIAYDRLLVNTDAVSYYATFDNRKVGQLQAQSLLEGLKKLKGDGPYNIELFAGSPDDTNSYYFYQGAMDVLKPLIDNGTIRIPSGQTKQEEIGILRWDGAVAQARMDALLAAHYTDGTVLHGVLSPYDGLSRGIISALISFGYTPGDNFPVVTGQDAEAASIKLIISGEQYSTILKDTRKLAEVAANMVEALLNGTEPEINDTETYHNNVKVVPAYLLEPYIVTKENYKELVIDSGYLTEDDIK</sequence>
<dbReference type="GO" id="GO:0030246">
    <property type="term" value="F:carbohydrate binding"/>
    <property type="evidence" value="ECO:0007669"/>
    <property type="project" value="TreeGrafter"/>
</dbReference>
<dbReference type="CDD" id="cd19994">
    <property type="entry name" value="PBP1_ChvE"/>
    <property type="match status" value="1"/>
</dbReference>
<dbReference type="EMBL" id="CP014673">
    <property type="protein sequence ID" value="ANX02383.1"/>
    <property type="molecule type" value="Genomic_DNA"/>
</dbReference>
<proteinExistence type="predicted"/>
<protein>
    <submittedName>
        <fullName evidence="5">Sugar ABC transporter substrate-binding protein</fullName>
    </submittedName>
</protein>
<dbReference type="Gene3D" id="3.40.50.2300">
    <property type="match status" value="2"/>
</dbReference>
<dbReference type="GO" id="GO:0030288">
    <property type="term" value="C:outer membrane-bounded periplasmic space"/>
    <property type="evidence" value="ECO:0007669"/>
    <property type="project" value="TreeGrafter"/>
</dbReference>
<evidence type="ECO:0000256" key="2">
    <source>
        <dbReference type="ARBA" id="ARBA00022729"/>
    </source>
</evidence>
<dbReference type="SUPFAM" id="SSF53822">
    <property type="entry name" value="Periplasmic binding protein-like I"/>
    <property type="match status" value="1"/>
</dbReference>
<dbReference type="NCBIfam" id="NF040907">
    <property type="entry name" value="ChvE"/>
    <property type="match status" value="1"/>
</dbReference>
<dbReference type="PROSITE" id="PS51257">
    <property type="entry name" value="PROKAR_LIPOPROTEIN"/>
    <property type="match status" value="1"/>
</dbReference>
<dbReference type="AlphaFoldDB" id="A0A1B1YNQ2"/>
<dbReference type="Pfam" id="PF13407">
    <property type="entry name" value="Peripla_BP_4"/>
    <property type="match status" value="1"/>
</dbReference>
<keyword evidence="2 3" id="KW-0732">Signal</keyword>
<evidence type="ECO:0000259" key="4">
    <source>
        <dbReference type="Pfam" id="PF13407"/>
    </source>
</evidence>
<feature type="signal peptide" evidence="3">
    <location>
        <begin position="1"/>
        <end position="22"/>
    </location>
</feature>
<accession>A0A1B1YNQ2</accession>
<dbReference type="RefSeq" id="WP_065821118.1">
    <property type="nucleotide sequence ID" value="NZ_CP014673.1"/>
</dbReference>
<reference evidence="5 6" key="1">
    <citation type="submission" date="2016-02" db="EMBL/GenBank/DDBJ databases">
        <title>Comparison of Clostridium stercorarium subspecies using comparative genomics and transcriptomics.</title>
        <authorList>
            <person name="Schellenberg J."/>
            <person name="Thallinger G."/>
            <person name="Levin D.B."/>
            <person name="Zhang X."/>
            <person name="Alvare G."/>
            <person name="Fristensky B."/>
            <person name="Sparling R."/>
        </authorList>
    </citation>
    <scope>NUCLEOTIDE SEQUENCE [LARGE SCALE GENOMIC DNA]</scope>
    <source>
        <strain evidence="5 6">DSM 9219</strain>
    </source>
</reference>
<feature type="chain" id="PRO_5039361471" evidence="3">
    <location>
        <begin position="23"/>
        <end position="363"/>
    </location>
</feature>
<evidence type="ECO:0000313" key="6">
    <source>
        <dbReference type="Proteomes" id="UP000092931"/>
    </source>
</evidence>
<dbReference type="PANTHER" id="PTHR30036:SF1">
    <property type="entry name" value="D-XYLOSE-BINDING PERIPLASMIC PROTEIN"/>
    <property type="match status" value="1"/>
</dbReference>
<dbReference type="InterPro" id="IPR050555">
    <property type="entry name" value="Bact_Solute-Bind_Prot2"/>
</dbReference>
<dbReference type="InterPro" id="IPR028082">
    <property type="entry name" value="Peripla_BP_I"/>
</dbReference>
<name>A0A1B1YNQ2_THEST</name>